<protein>
    <submittedName>
        <fullName evidence="1">Uncharacterized protein</fullName>
    </submittedName>
</protein>
<dbReference type="AlphaFoldDB" id="F8PEK7"/>
<reference evidence="1" key="1">
    <citation type="submission" date="2011-04" db="EMBL/GenBank/DDBJ databases">
        <title>Evolution of plant cell wall degrading machinery underlies the functional diversity of forest fungi.</title>
        <authorList>
            <consortium name="US DOE Joint Genome Institute (JGI-PGF)"/>
            <person name="Eastwood D.C."/>
            <person name="Floudas D."/>
            <person name="Binder M."/>
            <person name="Majcherczyk A."/>
            <person name="Schneider P."/>
            <person name="Aerts A."/>
            <person name="Asiegbu F.O."/>
            <person name="Baker S.E."/>
            <person name="Barry K."/>
            <person name="Bendiksby M."/>
            <person name="Blumentritt M."/>
            <person name="Coutinho P.M."/>
            <person name="Cullen D."/>
            <person name="Cullen D."/>
            <person name="Gathman A."/>
            <person name="Goodell B."/>
            <person name="Henrissat B."/>
            <person name="Ihrmark K."/>
            <person name="Kauserud H."/>
            <person name="Kohler A."/>
            <person name="LaButti K."/>
            <person name="Lapidus A."/>
            <person name="Lavin J.L."/>
            <person name="Lee Y.-H."/>
            <person name="Lindquist E."/>
            <person name="Lilly W."/>
            <person name="Lucas S."/>
            <person name="Morin E."/>
            <person name="Murat C."/>
            <person name="Oguiza J.A."/>
            <person name="Park J."/>
            <person name="Pisabarro A.G."/>
            <person name="Riley R."/>
            <person name="Rosling A."/>
            <person name="Salamov A."/>
            <person name="Schmidt O."/>
            <person name="Schmutz J."/>
            <person name="Skrede I."/>
            <person name="Stenlid J."/>
            <person name="Wiebenga A."/>
            <person name="Xie X."/>
            <person name="Kues U."/>
            <person name="Hibbett D.S."/>
            <person name="Hoffmeister D."/>
            <person name="Hogberg N."/>
            <person name="Martin F."/>
            <person name="Grigoriev I.V."/>
            <person name="Watkinson S.C."/>
        </authorList>
    </citation>
    <scope>NUCLEOTIDE SEQUENCE</scope>
    <source>
        <strain evidence="1">S7.9</strain>
    </source>
</reference>
<organism>
    <name type="scientific">Serpula lacrymans var. lacrymans (strain S7.9)</name>
    <name type="common">Dry rot fungus</name>
    <dbReference type="NCBI Taxonomy" id="578457"/>
    <lineage>
        <taxon>Eukaryota</taxon>
        <taxon>Fungi</taxon>
        <taxon>Dikarya</taxon>
        <taxon>Basidiomycota</taxon>
        <taxon>Agaricomycotina</taxon>
        <taxon>Agaricomycetes</taxon>
        <taxon>Agaricomycetidae</taxon>
        <taxon>Boletales</taxon>
        <taxon>Coniophorineae</taxon>
        <taxon>Serpulaceae</taxon>
        <taxon>Serpula</taxon>
    </lineage>
</organism>
<dbReference type="RefSeq" id="XP_007324831.1">
    <property type="nucleotide sequence ID" value="XM_007324769.1"/>
</dbReference>
<dbReference type="HOGENOM" id="CLU_2639613_0_0_1"/>
<accession>F8PEK7</accession>
<proteinExistence type="predicted"/>
<sequence length="77" mass="8972">MYGICWFRDLPPRWDCMRRSSGDRGFDIAVVMYGYQQQISQRAMIWNETSCSLGCWWAEVSSELSVRAVALYRAGRP</sequence>
<dbReference type="Proteomes" id="UP000008064">
    <property type="component" value="Unassembled WGS sequence"/>
</dbReference>
<name>F8PEK7_SERL9</name>
<dbReference type="GeneID" id="18821642"/>
<evidence type="ECO:0000313" key="1">
    <source>
        <dbReference type="EMBL" id="EGO18458.1"/>
    </source>
</evidence>
<dbReference type="KEGG" id="sla:SERLADRAFT_481128"/>
<dbReference type="EMBL" id="GL945449">
    <property type="protein sequence ID" value="EGO18458.1"/>
    <property type="molecule type" value="Genomic_DNA"/>
</dbReference>
<gene>
    <name evidence="1" type="ORF">SERLADRAFT_481128</name>
</gene>